<evidence type="ECO:0000259" key="8">
    <source>
        <dbReference type="PROSITE" id="PS50928"/>
    </source>
</evidence>
<dbReference type="PANTHER" id="PTHR30465:SF44">
    <property type="entry name" value="ABC-TYPE DIPEPTIDE_OLIGOPEPTIDE TRANSPORT SYSTEM, PERMEASE COMPONENT"/>
    <property type="match status" value="1"/>
</dbReference>
<dbReference type="PANTHER" id="PTHR30465">
    <property type="entry name" value="INNER MEMBRANE ABC TRANSPORTER"/>
    <property type="match status" value="1"/>
</dbReference>
<dbReference type="EMBL" id="RSFW01000020">
    <property type="protein sequence ID" value="RSD25159.1"/>
    <property type="molecule type" value="Genomic_DNA"/>
</dbReference>
<evidence type="ECO:0000256" key="2">
    <source>
        <dbReference type="ARBA" id="ARBA00022448"/>
    </source>
</evidence>
<feature type="transmembrane region" description="Helical" evidence="7">
    <location>
        <begin position="217"/>
        <end position="237"/>
    </location>
</feature>
<dbReference type="InterPro" id="IPR035906">
    <property type="entry name" value="MetI-like_sf"/>
</dbReference>
<evidence type="ECO:0000256" key="4">
    <source>
        <dbReference type="ARBA" id="ARBA00022692"/>
    </source>
</evidence>
<gene>
    <name evidence="9" type="ORF">EJA10_17995</name>
</gene>
<feature type="transmembrane region" description="Helical" evidence="7">
    <location>
        <begin position="159"/>
        <end position="183"/>
    </location>
</feature>
<keyword evidence="3" id="KW-1003">Cell membrane</keyword>
<keyword evidence="6 7" id="KW-0472">Membrane</keyword>
<sequence>MVKHGAIRLVYIVLQYIIGVLLFIVIGSLPVLLRDLTYDFEGYFTKIRELSVKIFTLSDLTYNGKHDMISAVMGRFFYSMKTLGTAFFAALILAFLLSYLIVLFFGKKKDYILSFIEIIRAVPDVLWMFLLQVFVIWIYKSFGMKLVQTVSLGSDNQAVLLPLISLSLPIFLFLTQIIVLKIFEELDKQYIIFAKSKGLTPIYMLNMHVIRNISQDLLGHFKTIIWMMLSTLVMVEYVFNMDGLMLFNIKNLSVELFVFTCILFFTPFFILYRLLDVRRDPR</sequence>
<feature type="transmembrane region" description="Helical" evidence="7">
    <location>
        <begin position="83"/>
        <end position="106"/>
    </location>
</feature>
<evidence type="ECO:0000313" key="10">
    <source>
        <dbReference type="Proteomes" id="UP000279911"/>
    </source>
</evidence>
<dbReference type="GO" id="GO:0005886">
    <property type="term" value="C:plasma membrane"/>
    <property type="evidence" value="ECO:0007669"/>
    <property type="project" value="UniProtKB-SubCell"/>
</dbReference>
<dbReference type="Gene3D" id="1.10.3720.10">
    <property type="entry name" value="MetI-like"/>
    <property type="match status" value="1"/>
</dbReference>
<feature type="transmembrane region" description="Helical" evidence="7">
    <location>
        <begin position="257"/>
        <end position="275"/>
    </location>
</feature>
<feature type="domain" description="ABC transmembrane type-1" evidence="8">
    <location>
        <begin position="76"/>
        <end position="275"/>
    </location>
</feature>
<feature type="transmembrane region" description="Helical" evidence="7">
    <location>
        <begin position="9"/>
        <end position="33"/>
    </location>
</feature>
<organism evidence="9 10">
    <name type="scientific">Mesobacillus subterraneus</name>
    <dbReference type="NCBI Taxonomy" id="285983"/>
    <lineage>
        <taxon>Bacteria</taxon>
        <taxon>Bacillati</taxon>
        <taxon>Bacillota</taxon>
        <taxon>Bacilli</taxon>
        <taxon>Bacillales</taxon>
        <taxon>Bacillaceae</taxon>
        <taxon>Mesobacillus</taxon>
    </lineage>
</organism>
<evidence type="ECO:0000256" key="3">
    <source>
        <dbReference type="ARBA" id="ARBA00022475"/>
    </source>
</evidence>
<dbReference type="AlphaFoldDB" id="A0A3R9EYL8"/>
<evidence type="ECO:0000256" key="7">
    <source>
        <dbReference type="RuleBase" id="RU363032"/>
    </source>
</evidence>
<evidence type="ECO:0000256" key="6">
    <source>
        <dbReference type="ARBA" id="ARBA00023136"/>
    </source>
</evidence>
<dbReference type="GO" id="GO:0055085">
    <property type="term" value="P:transmembrane transport"/>
    <property type="evidence" value="ECO:0007669"/>
    <property type="project" value="InterPro"/>
</dbReference>
<protein>
    <submittedName>
        <fullName evidence="9">ABC transporter permease subunit</fullName>
    </submittedName>
</protein>
<evidence type="ECO:0000313" key="9">
    <source>
        <dbReference type="EMBL" id="RSD25159.1"/>
    </source>
</evidence>
<keyword evidence="4 7" id="KW-0812">Transmembrane</keyword>
<evidence type="ECO:0000256" key="5">
    <source>
        <dbReference type="ARBA" id="ARBA00022989"/>
    </source>
</evidence>
<comment type="caution">
    <text evidence="9">The sequence shown here is derived from an EMBL/GenBank/DDBJ whole genome shotgun (WGS) entry which is preliminary data.</text>
</comment>
<evidence type="ECO:0000256" key="1">
    <source>
        <dbReference type="ARBA" id="ARBA00004651"/>
    </source>
</evidence>
<comment type="similarity">
    <text evidence="7">Belongs to the binding-protein-dependent transport system permease family.</text>
</comment>
<feature type="transmembrane region" description="Helical" evidence="7">
    <location>
        <begin position="118"/>
        <end position="139"/>
    </location>
</feature>
<dbReference type="OrthoDB" id="2958608at2"/>
<dbReference type="PROSITE" id="PS50928">
    <property type="entry name" value="ABC_TM1"/>
    <property type="match status" value="1"/>
</dbReference>
<comment type="subcellular location">
    <subcellularLocation>
        <location evidence="1 7">Cell membrane</location>
        <topology evidence="1 7">Multi-pass membrane protein</topology>
    </subcellularLocation>
</comment>
<dbReference type="InterPro" id="IPR000515">
    <property type="entry name" value="MetI-like"/>
</dbReference>
<keyword evidence="5 7" id="KW-1133">Transmembrane helix</keyword>
<keyword evidence="2 7" id="KW-0813">Transport</keyword>
<accession>A0A3R9EYL8</accession>
<dbReference type="Proteomes" id="UP000279911">
    <property type="component" value="Unassembled WGS sequence"/>
</dbReference>
<reference evidence="10" key="1">
    <citation type="submission" date="2018-12" db="EMBL/GenBank/DDBJ databases">
        <title>Bacillus chawlae sp. nov., Bacillus glennii sp. nov., and Bacillus saganii sp. nov. Isolated from the Vehicle Assembly Building at Kennedy Space Center where the Viking Spacecraft were Assembled.</title>
        <authorList>
            <person name="Seuylemezian A."/>
            <person name="Vaishampayan P."/>
        </authorList>
    </citation>
    <scope>NUCLEOTIDE SEQUENCE [LARGE SCALE GENOMIC DNA]</scope>
    <source>
        <strain evidence="10">DSM 13966</strain>
    </source>
</reference>
<dbReference type="Pfam" id="PF00528">
    <property type="entry name" value="BPD_transp_1"/>
    <property type="match status" value="1"/>
</dbReference>
<dbReference type="RefSeq" id="WP_125481416.1">
    <property type="nucleotide sequence ID" value="NZ_RSFW01000020.1"/>
</dbReference>
<proteinExistence type="inferred from homology"/>
<name>A0A3R9EYL8_9BACI</name>
<dbReference type="SUPFAM" id="SSF161098">
    <property type="entry name" value="MetI-like"/>
    <property type="match status" value="1"/>
</dbReference>